<dbReference type="RefSeq" id="WP_089200928.1">
    <property type="nucleotide sequence ID" value="NZ_NHRJ02000011.1"/>
</dbReference>
<keyword evidence="1" id="KW-0472">Membrane</keyword>
<feature type="transmembrane region" description="Helical" evidence="1">
    <location>
        <begin position="6"/>
        <end position="29"/>
    </location>
</feature>
<name>A0A2W1N8G1_PAEXE</name>
<dbReference type="EMBL" id="NHRJ02000011">
    <property type="protein sequence ID" value="PZE19930.1"/>
    <property type="molecule type" value="Genomic_DNA"/>
</dbReference>
<gene>
    <name evidence="2" type="ORF">CBW46_015595</name>
</gene>
<dbReference type="Pfam" id="PF05437">
    <property type="entry name" value="AzlD"/>
    <property type="match status" value="1"/>
</dbReference>
<dbReference type="InterPro" id="IPR008407">
    <property type="entry name" value="Brnchd-chn_aa_trnsp_AzlD"/>
</dbReference>
<keyword evidence="1" id="KW-1133">Transmembrane helix</keyword>
<evidence type="ECO:0000313" key="2">
    <source>
        <dbReference type="EMBL" id="PZE19930.1"/>
    </source>
</evidence>
<protein>
    <submittedName>
        <fullName evidence="2">AzlD domain-containing protein</fullName>
    </submittedName>
</protein>
<organism evidence="2 3">
    <name type="scientific">Paenibacillus xerothermodurans</name>
    <dbReference type="NCBI Taxonomy" id="1977292"/>
    <lineage>
        <taxon>Bacteria</taxon>
        <taxon>Bacillati</taxon>
        <taxon>Bacillota</taxon>
        <taxon>Bacilli</taxon>
        <taxon>Bacillales</taxon>
        <taxon>Paenibacillaceae</taxon>
        <taxon>Paenibacillus</taxon>
    </lineage>
</organism>
<dbReference type="Proteomes" id="UP000214746">
    <property type="component" value="Unassembled WGS sequence"/>
</dbReference>
<comment type="caution">
    <text evidence="2">The sequence shown here is derived from an EMBL/GenBank/DDBJ whole genome shotgun (WGS) entry which is preliminary data.</text>
</comment>
<sequence length="108" mass="12126">MEIRWHIFLLIVGAAAVTFIPRIVPLAVLSRFQLPAWAMQWLNHVPIAIMAALVGQELFTHDGRTSLFSNNIELLGGILTFAAAIWTRSLLITVVIGIVCMLILRMMW</sequence>
<reference evidence="2" key="1">
    <citation type="submission" date="2018-06" db="EMBL/GenBank/DDBJ databases">
        <title>Paenibacillus xerothermodurans sp. nov. an extremely dry heat resistant spore forming bacterium isolated from the soil of Cape Canaveral, Florida.</title>
        <authorList>
            <person name="Seuylemezian A."/>
            <person name="Kaur N."/>
            <person name="Patil P."/>
            <person name="Patil P."/>
            <person name="Mayilraj S."/>
            <person name="Vaishampayan P."/>
        </authorList>
    </citation>
    <scope>NUCLEOTIDE SEQUENCE [LARGE SCALE GENOMIC DNA]</scope>
    <source>
        <strain evidence="2">ATCC 27380</strain>
    </source>
</reference>
<evidence type="ECO:0000256" key="1">
    <source>
        <dbReference type="SAM" id="Phobius"/>
    </source>
</evidence>
<keyword evidence="3" id="KW-1185">Reference proteome</keyword>
<dbReference type="AlphaFoldDB" id="A0A2W1N8G1"/>
<evidence type="ECO:0000313" key="3">
    <source>
        <dbReference type="Proteomes" id="UP000214746"/>
    </source>
</evidence>
<keyword evidence="1" id="KW-0812">Transmembrane</keyword>
<dbReference type="OrthoDB" id="7870017at2"/>
<accession>A0A2W1N8G1</accession>
<feature type="transmembrane region" description="Helical" evidence="1">
    <location>
        <begin position="79"/>
        <end position="104"/>
    </location>
</feature>
<proteinExistence type="predicted"/>